<accession>A0A2V0R9J6</accession>
<dbReference type="EMBL" id="BDQA01000499">
    <property type="protein sequence ID" value="GBH21973.1"/>
    <property type="molecule type" value="Genomic_RNA"/>
</dbReference>
<evidence type="ECO:0000313" key="1">
    <source>
        <dbReference type="EMBL" id="GBH21973.1"/>
    </source>
</evidence>
<protein>
    <submittedName>
        <fullName evidence="1">Uncharacterized protein</fullName>
    </submittedName>
</protein>
<dbReference type="AlphaFoldDB" id="A0A2V0R9J6"/>
<organism evidence="1">
    <name type="scientific">viral metagenome</name>
    <dbReference type="NCBI Taxonomy" id="1070528"/>
    <lineage>
        <taxon>unclassified sequences</taxon>
        <taxon>metagenomes</taxon>
        <taxon>organismal metagenomes</taxon>
    </lineage>
</organism>
<sequence>MAVNVPELGGGEWLSQNLSEGMRASLSPRTLTLRSLTSYITGVKCVRLHPCELQPRALAFKIEEHRGLACHVLLQRSPTVKQYAVAVTYEYDLFGNVHPGVYCLSVRHGPQRRCYTFSPNEDDLASYIRDEMLIDDHFNVVIKEGGAKTVYYYPGDVSIPVGKHILFYAHSDVEADLYNISLMMRLAYYQFPKPGLALEGQ</sequence>
<name>A0A2V0R9J6_9ZZZZ</name>
<proteinExistence type="predicted"/>
<comment type="caution">
    <text evidence="1">The sequence shown here is derived from an EMBL/GenBank/DDBJ whole genome shotgun (WGS) entry which is preliminary data.</text>
</comment>
<reference evidence="1" key="1">
    <citation type="submission" date="2017-04" db="EMBL/GenBank/DDBJ databases">
        <title>Unveiling RNA virosphere associated with marine microorganisms.</title>
        <authorList>
            <person name="Urayama S."/>
            <person name="Takaki Y."/>
            <person name="Nishi S."/>
            <person name="Yoshida Y."/>
            <person name="Deguchi S."/>
            <person name="Takai K."/>
            <person name="Nunoura T."/>
        </authorList>
    </citation>
    <scope>NUCLEOTIDE SEQUENCE</scope>
</reference>